<evidence type="ECO:0000313" key="1">
    <source>
        <dbReference type="EMBL" id="CCC89376.1"/>
    </source>
</evidence>
<dbReference type="EMBL" id="HE575314">
    <property type="protein sequence ID" value="CCC89376.1"/>
    <property type="molecule type" value="Genomic_DNA"/>
</dbReference>
<protein>
    <submittedName>
        <fullName evidence="1">Uncharacterized protein</fullName>
    </submittedName>
</protein>
<organism evidence="1">
    <name type="scientific">Trypanosoma congolense (strain IL3000)</name>
    <dbReference type="NCBI Taxonomy" id="1068625"/>
    <lineage>
        <taxon>Eukaryota</taxon>
        <taxon>Discoba</taxon>
        <taxon>Euglenozoa</taxon>
        <taxon>Kinetoplastea</taxon>
        <taxon>Metakinetoplastina</taxon>
        <taxon>Trypanosomatida</taxon>
        <taxon>Trypanosomatidae</taxon>
        <taxon>Trypanosoma</taxon>
        <taxon>Nannomonas</taxon>
    </lineage>
</organism>
<proteinExistence type="predicted"/>
<dbReference type="AlphaFoldDB" id="G0UJ26"/>
<accession>G0UJ26</accession>
<gene>
    <name evidence="1" type="ORF">TCIL3000_1_1440</name>
</gene>
<reference evidence="1" key="1">
    <citation type="journal article" date="2012" name="Proc. Natl. Acad. Sci. U.S.A.">
        <title>Antigenic diversity is generated by distinct evolutionary mechanisms in African trypanosome species.</title>
        <authorList>
            <person name="Jackson A.P."/>
            <person name="Berry A."/>
            <person name="Aslett M."/>
            <person name="Allison H.C."/>
            <person name="Burton P."/>
            <person name="Vavrova-Anderson J."/>
            <person name="Brown R."/>
            <person name="Browne H."/>
            <person name="Corton N."/>
            <person name="Hauser H."/>
            <person name="Gamble J."/>
            <person name="Gilderthorp R."/>
            <person name="Marcello L."/>
            <person name="McQuillan J."/>
            <person name="Otto T.D."/>
            <person name="Quail M.A."/>
            <person name="Sanders M.J."/>
            <person name="van Tonder A."/>
            <person name="Ginger M.L."/>
            <person name="Field M.C."/>
            <person name="Barry J.D."/>
            <person name="Hertz-Fowler C."/>
            <person name="Berriman M."/>
        </authorList>
    </citation>
    <scope>NUCLEOTIDE SEQUENCE</scope>
    <source>
        <strain evidence="1">IL3000</strain>
    </source>
</reference>
<dbReference type="CDD" id="cd23743">
    <property type="entry name" value="RESC18"/>
    <property type="match status" value="1"/>
</dbReference>
<name>G0UJ26_TRYCI</name>
<dbReference type="VEuPathDB" id="TriTrypDB:TcIL3000_1_1440"/>
<sequence>MRTFLSATLPRWSGVLSSMGTRSAALSDGGLQLAFRRVCAEEGVQADEGLPEDALAAALAATGQDSVEDLKALLRSSPSFRVEAGRVHMTTEVGCVNSQVELMLRKVAAKLPSTSVTGSQFRAIVEDEAPYFQPSAVGALSLKEVLQRHPHLFLVDTDATGKWTVRSAAAESDGGTTRGVSNSLRIVDACRRKVLAGHRNEFTSLRVLMREENITSKGVLRDLMKSDDLNKHLQIRFSVKVRPKRAVVNAHCFVDGDEIGIQAVDAMWKEMNLSAESTRLVARQSSSHKHSSADIIAPGDMPTYAVLERRVRELALSQPVILRDIIYMCSLKQFSVYADHVAKLNPFPDADVYVCCPSKVRLVAGKRHVPM</sequence>